<feature type="transmembrane region" description="Helical" evidence="13">
    <location>
        <begin position="192"/>
        <end position="212"/>
    </location>
</feature>
<dbReference type="EMBL" id="FJNB01000004">
    <property type="protein sequence ID" value="CZQ89839.1"/>
    <property type="molecule type" value="Genomic_DNA"/>
</dbReference>
<dbReference type="GO" id="GO:0006811">
    <property type="term" value="P:monoatomic ion transport"/>
    <property type="evidence" value="ECO:0007669"/>
    <property type="project" value="UniProtKB-KW"/>
</dbReference>
<sequence length="461" mass="49654">MTKDMTAGSPAKLLVLFSVPMLIGNIFQQLYSLADTIIIGRTLGVEGLAAIGSVGGVLFFIHGFGIGVTSGLGIVIAQRFGTKNKERIRKSITISVWITLAMTILITLISVGFAEEILLFMDTPAEISKEAEAYFLAMMWGSVAIMAFNLLSNILRSLGDSKLPLVILVISSIMNVALDYVFIVWFSMGVAGAGLATVASQLFASFLCFVYIRKKMTILHFSSEDWRMEPTDFSLPLKISLPIGLQASIIAIGSIVLQKSLNGFGPEAVGGYAIAQKLDIMATLPIASIGIAMATFAAQNYGAGLYARIWAGARISLLLSCAYSILVGAVLLLFGTDLIRLLFDQNDPAVLGFARTYFIATASFYLVLTTLIILRYTLQGVGDNTAPTFGGVMEMVARVLVPLAFAGLVGYQAVAFANPVAWVGAAVPMVYAYRQLKRKLTLLEAKSCKEAERERRVEVSD</sequence>
<reference evidence="15 17" key="2">
    <citation type="submission" date="2016-10" db="EMBL/GenBank/DDBJ databases">
        <authorList>
            <person name="Varghese N."/>
            <person name="Submissions S."/>
        </authorList>
    </citation>
    <scope>NUCLEOTIDE SEQUENCE [LARGE SCALE GENOMIC DNA]</scope>
    <source>
        <strain evidence="15 17">DSM 22150</strain>
    </source>
</reference>
<evidence type="ECO:0000313" key="14">
    <source>
        <dbReference type="EMBL" id="CZQ89839.1"/>
    </source>
</evidence>
<feature type="transmembrane region" description="Helical" evidence="13">
    <location>
        <begin position="163"/>
        <end position="186"/>
    </location>
</feature>
<keyword evidence="7" id="KW-1003">Cell membrane</keyword>
<feature type="transmembrane region" description="Helical" evidence="13">
    <location>
        <begin position="354"/>
        <end position="374"/>
    </location>
</feature>
<evidence type="ECO:0000256" key="2">
    <source>
        <dbReference type="ARBA" id="ARBA00004651"/>
    </source>
</evidence>
<feature type="transmembrane region" description="Helical" evidence="13">
    <location>
        <begin position="395"/>
        <end position="414"/>
    </location>
</feature>
<dbReference type="PANTHER" id="PTHR43298:SF2">
    <property type="entry name" value="FMN_FAD EXPORTER YEEO-RELATED"/>
    <property type="match status" value="1"/>
</dbReference>
<feature type="transmembrane region" description="Helical" evidence="13">
    <location>
        <begin position="280"/>
        <end position="303"/>
    </location>
</feature>
<dbReference type="Proteomes" id="UP000076878">
    <property type="component" value="Unassembled WGS sequence"/>
</dbReference>
<name>A0A143YIL8_9LACT</name>
<dbReference type="STRING" id="640938.TR210_831"/>
<evidence type="ECO:0000256" key="12">
    <source>
        <dbReference type="ARBA" id="ARBA00031636"/>
    </source>
</evidence>
<evidence type="ECO:0000256" key="13">
    <source>
        <dbReference type="SAM" id="Phobius"/>
    </source>
</evidence>
<dbReference type="GO" id="GO:0015297">
    <property type="term" value="F:antiporter activity"/>
    <property type="evidence" value="ECO:0007669"/>
    <property type="project" value="UniProtKB-KW"/>
</dbReference>
<evidence type="ECO:0000313" key="16">
    <source>
        <dbReference type="Proteomes" id="UP000076878"/>
    </source>
</evidence>
<keyword evidence="8 13" id="KW-0812">Transmembrane</keyword>
<dbReference type="InterPro" id="IPR048279">
    <property type="entry name" value="MdtK-like"/>
</dbReference>
<dbReference type="NCBIfam" id="TIGR00797">
    <property type="entry name" value="matE"/>
    <property type="match status" value="1"/>
</dbReference>
<evidence type="ECO:0000256" key="8">
    <source>
        <dbReference type="ARBA" id="ARBA00022692"/>
    </source>
</evidence>
<proteinExistence type="inferred from homology"/>
<dbReference type="InterPro" id="IPR050222">
    <property type="entry name" value="MATE_MdtK"/>
</dbReference>
<dbReference type="OrthoDB" id="9776324at2"/>
<dbReference type="PANTHER" id="PTHR43298">
    <property type="entry name" value="MULTIDRUG RESISTANCE PROTEIN NORM-RELATED"/>
    <property type="match status" value="1"/>
</dbReference>
<evidence type="ECO:0000256" key="5">
    <source>
        <dbReference type="ARBA" id="ARBA00022448"/>
    </source>
</evidence>
<keyword evidence="17" id="KW-1185">Reference proteome</keyword>
<comment type="similarity">
    <text evidence="3">Belongs to the multi antimicrobial extrusion (MATE) (TC 2.A.66.1) family.</text>
</comment>
<feature type="transmembrane region" description="Helical" evidence="13">
    <location>
        <begin position="92"/>
        <end position="113"/>
    </location>
</feature>
<evidence type="ECO:0000256" key="7">
    <source>
        <dbReference type="ARBA" id="ARBA00022475"/>
    </source>
</evidence>
<dbReference type="Pfam" id="PF01554">
    <property type="entry name" value="MatE"/>
    <property type="match status" value="2"/>
</dbReference>
<evidence type="ECO:0000256" key="4">
    <source>
        <dbReference type="ARBA" id="ARBA00020268"/>
    </source>
</evidence>
<dbReference type="InterPro" id="IPR002528">
    <property type="entry name" value="MATE_fam"/>
</dbReference>
<dbReference type="AlphaFoldDB" id="A0A143YIL8"/>
<feature type="transmembrane region" description="Helical" evidence="13">
    <location>
        <begin position="315"/>
        <end position="334"/>
    </location>
</feature>
<keyword evidence="6" id="KW-0050">Antiport</keyword>
<dbReference type="GO" id="GO:0005886">
    <property type="term" value="C:plasma membrane"/>
    <property type="evidence" value="ECO:0007669"/>
    <property type="project" value="UniProtKB-SubCell"/>
</dbReference>
<dbReference type="EMBL" id="FNYT01000004">
    <property type="protein sequence ID" value="SEI82249.1"/>
    <property type="molecule type" value="Genomic_DNA"/>
</dbReference>
<evidence type="ECO:0000256" key="1">
    <source>
        <dbReference type="ARBA" id="ARBA00003408"/>
    </source>
</evidence>
<keyword evidence="9 13" id="KW-1133">Transmembrane helix</keyword>
<feature type="transmembrane region" description="Helical" evidence="13">
    <location>
        <begin position="133"/>
        <end position="151"/>
    </location>
</feature>
<organism evidence="14 16">
    <name type="scientific">Trichococcus ilyis</name>
    <dbReference type="NCBI Taxonomy" id="640938"/>
    <lineage>
        <taxon>Bacteria</taxon>
        <taxon>Bacillati</taxon>
        <taxon>Bacillota</taxon>
        <taxon>Bacilli</taxon>
        <taxon>Lactobacillales</taxon>
        <taxon>Carnobacteriaceae</taxon>
        <taxon>Trichococcus</taxon>
    </lineage>
</organism>
<evidence type="ECO:0000256" key="6">
    <source>
        <dbReference type="ARBA" id="ARBA00022449"/>
    </source>
</evidence>
<evidence type="ECO:0000256" key="10">
    <source>
        <dbReference type="ARBA" id="ARBA00023065"/>
    </source>
</evidence>
<protein>
    <recommendedName>
        <fullName evidence="4">Probable multidrug resistance protein NorM</fullName>
    </recommendedName>
    <alternativeName>
        <fullName evidence="12">Multidrug-efflux transporter</fullName>
    </alternativeName>
</protein>
<evidence type="ECO:0000313" key="15">
    <source>
        <dbReference type="EMBL" id="SEI82249.1"/>
    </source>
</evidence>
<keyword evidence="5" id="KW-0813">Transport</keyword>
<dbReference type="PIRSF" id="PIRSF006603">
    <property type="entry name" value="DinF"/>
    <property type="match status" value="1"/>
</dbReference>
<evidence type="ECO:0000256" key="3">
    <source>
        <dbReference type="ARBA" id="ARBA00010199"/>
    </source>
</evidence>
<accession>A0A143YIL8</accession>
<feature type="transmembrane region" description="Helical" evidence="13">
    <location>
        <begin position="233"/>
        <end position="257"/>
    </location>
</feature>
<keyword evidence="10" id="KW-0406">Ion transport</keyword>
<comment type="subcellular location">
    <subcellularLocation>
        <location evidence="2">Cell membrane</location>
        <topology evidence="2">Multi-pass membrane protein</topology>
    </subcellularLocation>
</comment>
<evidence type="ECO:0000313" key="17">
    <source>
        <dbReference type="Proteomes" id="UP000199280"/>
    </source>
</evidence>
<keyword evidence="11 13" id="KW-0472">Membrane</keyword>
<comment type="function">
    <text evidence="1">Multidrug efflux pump.</text>
</comment>
<evidence type="ECO:0000256" key="9">
    <source>
        <dbReference type="ARBA" id="ARBA00022989"/>
    </source>
</evidence>
<dbReference type="GO" id="GO:0042910">
    <property type="term" value="F:xenobiotic transmembrane transporter activity"/>
    <property type="evidence" value="ECO:0007669"/>
    <property type="project" value="InterPro"/>
</dbReference>
<dbReference type="CDD" id="cd13138">
    <property type="entry name" value="MATE_yoeA_like"/>
    <property type="match status" value="1"/>
</dbReference>
<reference evidence="14 16" key="1">
    <citation type="submission" date="2016-02" db="EMBL/GenBank/DDBJ databases">
        <authorList>
            <person name="Wen L."/>
            <person name="He K."/>
            <person name="Yang H."/>
        </authorList>
    </citation>
    <scope>NUCLEOTIDE SEQUENCE [LARGE SCALE GENOMIC DNA]</scope>
    <source>
        <strain evidence="14">Trichococcus_R210</strain>
    </source>
</reference>
<dbReference type="RefSeq" id="WP_068621842.1">
    <property type="nucleotide sequence ID" value="NZ_FJNB01000004.1"/>
</dbReference>
<evidence type="ECO:0000256" key="11">
    <source>
        <dbReference type="ARBA" id="ARBA00023136"/>
    </source>
</evidence>
<dbReference type="Proteomes" id="UP000199280">
    <property type="component" value="Unassembled WGS sequence"/>
</dbReference>
<feature type="transmembrane region" description="Helical" evidence="13">
    <location>
        <begin position="58"/>
        <end position="80"/>
    </location>
</feature>
<gene>
    <name evidence="15" type="ORF">SAMN05216375_10426</name>
    <name evidence="14" type="ORF">TR210_831</name>
</gene>